<evidence type="ECO:0000256" key="3">
    <source>
        <dbReference type="ARBA" id="ARBA00022448"/>
    </source>
</evidence>
<evidence type="ECO:0000313" key="10">
    <source>
        <dbReference type="Proteomes" id="UP001144805"/>
    </source>
</evidence>
<dbReference type="PROSITE" id="PS50893">
    <property type="entry name" value="ABC_TRANSPORTER_2"/>
    <property type="match status" value="1"/>
</dbReference>
<reference evidence="9" key="1">
    <citation type="submission" date="2022-11" db="EMBL/GenBank/DDBJ databases">
        <title>Biodiversity and phylogenetic relationships of bacteria.</title>
        <authorList>
            <person name="Machado R.A.R."/>
            <person name="Bhat A."/>
            <person name="Loulou A."/>
            <person name="Kallel S."/>
        </authorList>
    </citation>
    <scope>NUCLEOTIDE SEQUENCE</scope>
    <source>
        <strain evidence="9">K-TC2</strain>
    </source>
</reference>
<dbReference type="PANTHER" id="PTHR43297:SF2">
    <property type="entry name" value="DIPEPTIDE TRANSPORT ATP-BINDING PROTEIN DPPD"/>
    <property type="match status" value="1"/>
</dbReference>
<evidence type="ECO:0000256" key="1">
    <source>
        <dbReference type="ARBA" id="ARBA00004417"/>
    </source>
</evidence>
<dbReference type="EMBL" id="JAPKNK010000010">
    <property type="protein sequence ID" value="MCX5571555.1"/>
    <property type="molecule type" value="Genomic_DNA"/>
</dbReference>
<dbReference type="SMART" id="SM00382">
    <property type="entry name" value="AAA"/>
    <property type="match status" value="1"/>
</dbReference>
<dbReference type="PANTHER" id="PTHR43297">
    <property type="entry name" value="OLIGOPEPTIDE TRANSPORT ATP-BINDING PROTEIN APPD"/>
    <property type="match status" value="1"/>
</dbReference>
<sequence>MDDPTLLNVERLSVRFPSDRGPVEVVHGISFAMGAEKLGLVGESGSGKSMTARALIGLVAKPGRVTADRLTLDGADLAALSPRQWKHWRGSKIGLVLQDPKFALDPVMSIGRQVEEPLKLHTNATKAERRERALTMLEAVGLPDPLRAYHSYPHQLSGGMGQRVMLAATLIAEPRLLIADEPTSALDRDLRDQVLDLMLKLVDERQMGLILISHDLDQVARFCDRALVMYRGDIVDRLPAAELANSEHPYTKTLWACRPSPETFGTLLPTLDRVRMEAGA</sequence>
<keyword evidence="3" id="KW-0813">Transport</keyword>
<dbReference type="AlphaFoldDB" id="A0A9X3EED4"/>
<evidence type="ECO:0000256" key="4">
    <source>
        <dbReference type="ARBA" id="ARBA00022475"/>
    </source>
</evidence>
<proteinExistence type="inferred from homology"/>
<feature type="domain" description="ABC transporter" evidence="8">
    <location>
        <begin position="7"/>
        <end position="256"/>
    </location>
</feature>
<dbReference type="GO" id="GO:0016887">
    <property type="term" value="F:ATP hydrolysis activity"/>
    <property type="evidence" value="ECO:0007669"/>
    <property type="project" value="InterPro"/>
</dbReference>
<keyword evidence="4" id="KW-1003">Cell membrane</keyword>
<accession>A0A9X3EED4</accession>
<comment type="caution">
    <text evidence="9">The sequence shown here is derived from an EMBL/GenBank/DDBJ whole genome shotgun (WGS) entry which is preliminary data.</text>
</comment>
<evidence type="ECO:0000313" key="9">
    <source>
        <dbReference type="EMBL" id="MCX5571555.1"/>
    </source>
</evidence>
<name>A0A9X3EED4_9HYPH</name>
<dbReference type="InterPro" id="IPR003593">
    <property type="entry name" value="AAA+_ATPase"/>
</dbReference>
<dbReference type="GO" id="GO:0005524">
    <property type="term" value="F:ATP binding"/>
    <property type="evidence" value="ECO:0007669"/>
    <property type="project" value="UniProtKB-KW"/>
</dbReference>
<dbReference type="CDD" id="cd03257">
    <property type="entry name" value="ABC_NikE_OppD_transporters"/>
    <property type="match status" value="1"/>
</dbReference>
<organism evidence="9 10">
    <name type="scientific">Kaistia nematophila</name>
    <dbReference type="NCBI Taxonomy" id="2994654"/>
    <lineage>
        <taxon>Bacteria</taxon>
        <taxon>Pseudomonadati</taxon>
        <taxon>Pseudomonadota</taxon>
        <taxon>Alphaproteobacteria</taxon>
        <taxon>Hyphomicrobiales</taxon>
        <taxon>Kaistiaceae</taxon>
        <taxon>Kaistia</taxon>
    </lineage>
</organism>
<keyword evidence="5" id="KW-0547">Nucleotide-binding</keyword>
<dbReference type="SUPFAM" id="SSF52540">
    <property type="entry name" value="P-loop containing nucleoside triphosphate hydrolases"/>
    <property type="match status" value="1"/>
</dbReference>
<dbReference type="Proteomes" id="UP001144805">
    <property type="component" value="Unassembled WGS sequence"/>
</dbReference>
<evidence type="ECO:0000259" key="8">
    <source>
        <dbReference type="PROSITE" id="PS50893"/>
    </source>
</evidence>
<protein>
    <submittedName>
        <fullName evidence="9">ABC transporter ATP-binding protein</fullName>
    </submittedName>
</protein>
<dbReference type="InterPro" id="IPR027417">
    <property type="entry name" value="P-loop_NTPase"/>
</dbReference>
<evidence type="ECO:0000256" key="6">
    <source>
        <dbReference type="ARBA" id="ARBA00022840"/>
    </source>
</evidence>
<dbReference type="Pfam" id="PF00005">
    <property type="entry name" value="ABC_tran"/>
    <property type="match status" value="1"/>
</dbReference>
<evidence type="ECO:0000256" key="5">
    <source>
        <dbReference type="ARBA" id="ARBA00022741"/>
    </source>
</evidence>
<evidence type="ECO:0000256" key="7">
    <source>
        <dbReference type="ARBA" id="ARBA00023136"/>
    </source>
</evidence>
<dbReference type="GO" id="GO:0005886">
    <property type="term" value="C:plasma membrane"/>
    <property type="evidence" value="ECO:0007669"/>
    <property type="project" value="UniProtKB-SubCell"/>
</dbReference>
<comment type="subcellular location">
    <subcellularLocation>
        <location evidence="1">Cell inner membrane</location>
        <topology evidence="1">Peripheral membrane protein</topology>
    </subcellularLocation>
</comment>
<evidence type="ECO:0000256" key="2">
    <source>
        <dbReference type="ARBA" id="ARBA00005417"/>
    </source>
</evidence>
<comment type="similarity">
    <text evidence="2">Belongs to the ABC transporter superfamily.</text>
</comment>
<dbReference type="InterPro" id="IPR003439">
    <property type="entry name" value="ABC_transporter-like_ATP-bd"/>
</dbReference>
<dbReference type="Gene3D" id="3.40.50.300">
    <property type="entry name" value="P-loop containing nucleotide triphosphate hydrolases"/>
    <property type="match status" value="1"/>
</dbReference>
<keyword evidence="10" id="KW-1185">Reference proteome</keyword>
<gene>
    <name evidence="9" type="ORF">OSH07_20310</name>
</gene>
<keyword evidence="7" id="KW-0472">Membrane</keyword>
<keyword evidence="6 9" id="KW-0067">ATP-binding</keyword>
<dbReference type="InterPro" id="IPR050388">
    <property type="entry name" value="ABC_Ni/Peptide_Import"/>
</dbReference>
<dbReference type="RefSeq" id="WP_266340509.1">
    <property type="nucleotide sequence ID" value="NZ_JAPKNK010000010.1"/>
</dbReference>